<proteinExistence type="predicted"/>
<dbReference type="PIRSF" id="PIRSF003203">
    <property type="entry name" value="AzlD"/>
    <property type="match status" value="1"/>
</dbReference>
<feature type="transmembrane region" description="Helical" evidence="1">
    <location>
        <begin position="40"/>
        <end position="60"/>
    </location>
</feature>
<gene>
    <name evidence="2" type="ORF">SAC06_06605</name>
</gene>
<evidence type="ECO:0000313" key="2">
    <source>
        <dbReference type="EMBL" id="XBW07318.1"/>
    </source>
</evidence>
<evidence type="ECO:0000256" key="1">
    <source>
        <dbReference type="SAM" id="Phobius"/>
    </source>
</evidence>
<dbReference type="RefSeq" id="WP_350257524.1">
    <property type="nucleotide sequence ID" value="NZ_CP138335.1"/>
</dbReference>
<sequence length="100" mass="10927">MPPEQILVSVLVAGGLTWFLRAAPFAFIGRVRHHPLVQHLSRQMPLGVLLILVVYLLQGVRWETGLATAAALAVTVGLHLWRRSVLLSIVGGTAIYLLLL</sequence>
<keyword evidence="1" id="KW-0812">Transmembrane</keyword>
<protein>
    <submittedName>
        <fullName evidence="2">AzlD domain-containing protein</fullName>
    </submittedName>
</protein>
<name>A0AAU7V4T5_9ACTO</name>
<dbReference type="EMBL" id="CP138335">
    <property type="protein sequence ID" value="XBW07318.1"/>
    <property type="molecule type" value="Genomic_DNA"/>
</dbReference>
<feature type="transmembrane region" description="Helical" evidence="1">
    <location>
        <begin position="80"/>
        <end position="99"/>
    </location>
</feature>
<dbReference type="Pfam" id="PF05437">
    <property type="entry name" value="AzlD"/>
    <property type="match status" value="1"/>
</dbReference>
<dbReference type="InterPro" id="IPR008407">
    <property type="entry name" value="Brnchd-chn_aa_trnsp_AzlD"/>
</dbReference>
<organism evidence="2">
    <name type="scientific">Scrofimicrobium appendicitidis</name>
    <dbReference type="NCBI Taxonomy" id="3079930"/>
    <lineage>
        <taxon>Bacteria</taxon>
        <taxon>Bacillati</taxon>
        <taxon>Actinomycetota</taxon>
        <taxon>Actinomycetes</taxon>
        <taxon>Actinomycetales</taxon>
        <taxon>Actinomycetaceae</taxon>
        <taxon>Scrofimicrobium</taxon>
    </lineage>
</organism>
<feature type="transmembrane region" description="Helical" evidence="1">
    <location>
        <begin position="6"/>
        <end position="28"/>
    </location>
</feature>
<reference evidence="2" key="1">
    <citation type="submission" date="2023-11" db="EMBL/GenBank/DDBJ databases">
        <title>Scrofimicrobium hongkongense sp. nov., isolated from a patient with peritonitis.</title>
        <authorList>
            <person name="Lao H.Y."/>
            <person name="Wong A.Y.P."/>
            <person name="Ng T.L."/>
            <person name="Wong R.Y.L."/>
            <person name="Yau M.C.Y."/>
            <person name="Lam J.Y.W."/>
            <person name="Siu G.K.H."/>
        </authorList>
    </citation>
    <scope>NUCLEOTIDE SEQUENCE</scope>
    <source>
        <strain evidence="2">R131</strain>
    </source>
</reference>
<dbReference type="KEGG" id="sapp:SAC06_06605"/>
<dbReference type="AlphaFoldDB" id="A0AAU7V4T5"/>
<keyword evidence="1" id="KW-1133">Transmembrane helix</keyword>
<keyword evidence="1" id="KW-0472">Membrane</keyword>
<accession>A0AAU7V4T5</accession>